<feature type="coiled-coil region" evidence="1">
    <location>
        <begin position="317"/>
        <end position="351"/>
    </location>
</feature>
<evidence type="ECO:0000259" key="2">
    <source>
        <dbReference type="Pfam" id="PF13476"/>
    </source>
</evidence>
<dbReference type="Pfam" id="PF13558">
    <property type="entry name" value="SbcC_Walker_B"/>
    <property type="match status" value="1"/>
</dbReference>
<dbReference type="RefSeq" id="WP_115374982.1">
    <property type="nucleotide sequence ID" value="NZ_QASA01000001.1"/>
</dbReference>
<dbReference type="SUPFAM" id="SSF52540">
    <property type="entry name" value="P-loop containing nucleoside triphosphate hydrolases"/>
    <property type="match status" value="2"/>
</dbReference>
<keyword evidence="1" id="KW-0175">Coiled coil</keyword>
<proteinExistence type="predicted"/>
<dbReference type="InterPro" id="IPR038729">
    <property type="entry name" value="Rad50/SbcC_AAA"/>
</dbReference>
<dbReference type="Proteomes" id="UP000253919">
    <property type="component" value="Unassembled WGS sequence"/>
</dbReference>
<keyword evidence="4" id="KW-1185">Reference proteome</keyword>
<dbReference type="Pfam" id="PF13476">
    <property type="entry name" value="AAA_23"/>
    <property type="match status" value="1"/>
</dbReference>
<evidence type="ECO:0000256" key="1">
    <source>
        <dbReference type="SAM" id="Coils"/>
    </source>
</evidence>
<name>A0A369QV56_9BACT</name>
<dbReference type="PANTHER" id="PTHR32114">
    <property type="entry name" value="ABC TRANSPORTER ABCH.3"/>
    <property type="match status" value="1"/>
</dbReference>
<evidence type="ECO:0000313" key="4">
    <source>
        <dbReference type="Proteomes" id="UP000253919"/>
    </source>
</evidence>
<feature type="coiled-coil region" evidence="1">
    <location>
        <begin position="805"/>
        <end position="842"/>
    </location>
</feature>
<feature type="coiled-coil region" evidence="1">
    <location>
        <begin position="187"/>
        <end position="283"/>
    </location>
</feature>
<comment type="caution">
    <text evidence="3">The sequence shown here is derived from an EMBL/GenBank/DDBJ whole genome shotgun (WGS) entry which is preliminary data.</text>
</comment>
<sequence>MKILGVRFLNLNSLKGLHEIRFDQSPLVDAGLFAITGPTGAGKTTLLDAITVGLFGRVHRHDRDAYEIMTRHTGESFSEVDFEVKEKQYRAKWSLYRSRKRPDGKIQPTHMELLALPDQNPLDLKPSEVPTKVTEISGLDYSQFLRSVILSQGDFTRFLKASESERSELLEKITDTGIYSRISVSAYRQADKERKALEQLRAKLNNTELLTEEQVANFQQQVSQLQNQIQEQQKAKNTREQELNWLNRLEQLQQKKTGLAAELQVLEASFEAQQIEFKKLQQHQRALQFKPALIEIKTSQNQAAQLGQDLTDISLLLPDFQKQTREAEQELALAQQQVQQAQQELDQAEPVFHEVTRQDSVIASSRAYFRNNQESCLRADEELKNLKKVQATKLQALQQIQTTISQAQNWLKQNLSSQHLDREIITYQQGVKDLHDINRRLQETYREQTLHQTTQLTANQFILEQTLQIEQDRQTQAALFQQILRYQENFKNLLNGQSANDLENACNALPTQLNLLQQQYLKADQFGQLKEKANLLRESLIQNQAALTQTSHSVNELSAKLQQAHETLTHLQQIVDLQRQIQKYEADRELLQPQQPCPLCGSEHHPFVENKYHSNVTEAEQKRGQQQQVVTELTTQQTTLASRLSSLQAVQTNEQKQLMQLRTEGGQLKNQFDAVQQNVPENCRIEDKAAIQELLQTYQQRYQQQRQLLTNLRRNEEESRGLERKLQEQKELIIRREHEITRTQERAEQATGQLQRLHADVTDLLEQQKAVTGQVQSFLLRFKITFELDKSKAIEEDLHQRAAAFAAQTEQLQEAYLALKQAETEQNNLQETISQKEQLLNQQLALLQQEEVNVATLIAARQKLFADKNPQDERERLKLNITRHQQLLENLRTAFLQKQEQMRLAQSRQQQWQTELTRVQAQVTTLTTQLHHSVQAHNIDSVDTLVQLFLNDDEAHRIELLQKQAERALTETRKLYSETEADLRREQELQLTDVNYAALQTEVERLSSSIAQLHQQIGSWQLQLKQDADLKIKYQETAAQVEIQQKEFLRWDKMAALIGSADGKKFSKFAQGLTLARLTELANRHLLKLNPRYRILKSPTQDLELQIVDTYQADAVRSMNTLSGGESFLVSLALALGLSDLAGRKAQINSLFIDEGFGTLDNDTLDIAISALENLQAGGKSIGIISHVEALKERINTQIQVSKQVGGQSTLKISGYNLEAYA</sequence>
<feature type="coiled-coil region" evidence="1">
    <location>
        <begin position="874"/>
        <end position="908"/>
    </location>
</feature>
<gene>
    <name evidence="3" type="ORF">AHMF7616_04699</name>
</gene>
<evidence type="ECO:0000313" key="3">
    <source>
        <dbReference type="EMBL" id="RDC66068.1"/>
    </source>
</evidence>
<reference evidence="3 4" key="1">
    <citation type="submission" date="2018-04" db="EMBL/GenBank/DDBJ databases">
        <title>Adhaeribacter sp. HMF7616 genome sequencing and assembly.</title>
        <authorList>
            <person name="Kang H."/>
            <person name="Kang J."/>
            <person name="Cha I."/>
            <person name="Kim H."/>
            <person name="Joh K."/>
        </authorList>
    </citation>
    <scope>NUCLEOTIDE SEQUENCE [LARGE SCALE GENOMIC DNA]</scope>
    <source>
        <strain evidence="3 4">HMF7616</strain>
    </source>
</reference>
<dbReference type="InterPro" id="IPR027417">
    <property type="entry name" value="P-loop_NTPase"/>
</dbReference>
<dbReference type="GO" id="GO:0016887">
    <property type="term" value="F:ATP hydrolysis activity"/>
    <property type="evidence" value="ECO:0007669"/>
    <property type="project" value="InterPro"/>
</dbReference>
<dbReference type="PANTHER" id="PTHR32114:SF2">
    <property type="entry name" value="ABC TRANSPORTER ABCH.3"/>
    <property type="match status" value="1"/>
</dbReference>
<organism evidence="3 4">
    <name type="scientific">Adhaeribacter pallidiroseus</name>
    <dbReference type="NCBI Taxonomy" id="2072847"/>
    <lineage>
        <taxon>Bacteria</taxon>
        <taxon>Pseudomonadati</taxon>
        <taxon>Bacteroidota</taxon>
        <taxon>Cytophagia</taxon>
        <taxon>Cytophagales</taxon>
        <taxon>Hymenobacteraceae</taxon>
        <taxon>Adhaeribacter</taxon>
    </lineage>
</organism>
<dbReference type="Gene3D" id="3.40.50.300">
    <property type="entry name" value="P-loop containing nucleotide triphosphate hydrolases"/>
    <property type="match status" value="2"/>
</dbReference>
<feature type="coiled-coil region" evidence="1">
    <location>
        <begin position="951"/>
        <end position="1016"/>
    </location>
</feature>
<feature type="coiled-coil region" evidence="1">
    <location>
        <begin position="688"/>
        <end position="767"/>
    </location>
</feature>
<protein>
    <submittedName>
        <fullName evidence="3">Nuclease SbcCD subunit</fullName>
    </submittedName>
</protein>
<feature type="domain" description="Rad50/SbcC-type AAA" evidence="2">
    <location>
        <begin position="10"/>
        <end position="207"/>
    </location>
</feature>
<dbReference type="AlphaFoldDB" id="A0A369QV56"/>
<dbReference type="EMBL" id="QASA01000001">
    <property type="protein sequence ID" value="RDC66068.1"/>
    <property type="molecule type" value="Genomic_DNA"/>
</dbReference>
<dbReference type="GO" id="GO:0006302">
    <property type="term" value="P:double-strand break repair"/>
    <property type="evidence" value="ECO:0007669"/>
    <property type="project" value="InterPro"/>
</dbReference>
<accession>A0A369QV56</accession>
<dbReference type="OrthoDB" id="9795626at2"/>